<evidence type="ECO:0000313" key="4">
    <source>
        <dbReference type="Proteomes" id="UP000676336"/>
    </source>
</evidence>
<evidence type="ECO:0000256" key="1">
    <source>
        <dbReference type="SAM" id="MobiDB-lite"/>
    </source>
</evidence>
<dbReference type="AlphaFoldDB" id="A0A8S3DCC6"/>
<dbReference type="EMBL" id="CAJOBI010188018">
    <property type="protein sequence ID" value="CAF4951688.1"/>
    <property type="molecule type" value="Genomic_DNA"/>
</dbReference>
<evidence type="ECO:0000313" key="3">
    <source>
        <dbReference type="EMBL" id="CAF4951688.1"/>
    </source>
</evidence>
<feature type="compositionally biased region" description="Basic and acidic residues" evidence="1">
    <location>
        <begin position="69"/>
        <end position="80"/>
    </location>
</feature>
<dbReference type="Proteomes" id="UP000676336">
    <property type="component" value="Unassembled WGS sequence"/>
</dbReference>
<feature type="compositionally biased region" description="Acidic residues" evidence="1">
    <location>
        <begin position="59"/>
        <end position="68"/>
    </location>
</feature>
<reference evidence="3" key="1">
    <citation type="submission" date="2021-02" db="EMBL/GenBank/DDBJ databases">
        <authorList>
            <person name="Nowell W R."/>
        </authorList>
    </citation>
    <scope>NUCLEOTIDE SEQUENCE</scope>
</reference>
<protein>
    <submittedName>
        <fullName evidence="3">Uncharacterized protein</fullName>
    </submittedName>
</protein>
<feature type="non-terminal residue" evidence="3">
    <location>
        <position position="80"/>
    </location>
</feature>
<evidence type="ECO:0000313" key="2">
    <source>
        <dbReference type="EMBL" id="CAF4744650.1"/>
    </source>
</evidence>
<organism evidence="3 4">
    <name type="scientific">Rotaria magnacalcarata</name>
    <dbReference type="NCBI Taxonomy" id="392030"/>
    <lineage>
        <taxon>Eukaryota</taxon>
        <taxon>Metazoa</taxon>
        <taxon>Spiralia</taxon>
        <taxon>Gnathifera</taxon>
        <taxon>Rotifera</taxon>
        <taxon>Eurotatoria</taxon>
        <taxon>Bdelloidea</taxon>
        <taxon>Philodinida</taxon>
        <taxon>Philodinidae</taxon>
        <taxon>Rotaria</taxon>
    </lineage>
</organism>
<gene>
    <name evidence="2" type="ORF">SMN809_LOCUS44865</name>
    <name evidence="3" type="ORF">SMN809_LOCUS54154</name>
</gene>
<dbReference type="EMBL" id="CAJOBI010135749">
    <property type="protein sequence ID" value="CAF4744650.1"/>
    <property type="molecule type" value="Genomic_DNA"/>
</dbReference>
<proteinExistence type="predicted"/>
<feature type="region of interest" description="Disordered" evidence="1">
    <location>
        <begin position="55"/>
        <end position="80"/>
    </location>
</feature>
<sequence>LLCEEDYADDTNAALTQNMKIKLMLEHTDTIKDIDDYIIVDGHVIGEIKQSLKRKLPDVDNDDDDDDDNIQHLDDYQNEI</sequence>
<name>A0A8S3DCC6_9BILA</name>
<comment type="caution">
    <text evidence="3">The sequence shown here is derived from an EMBL/GenBank/DDBJ whole genome shotgun (WGS) entry which is preliminary data.</text>
</comment>
<feature type="non-terminal residue" evidence="3">
    <location>
        <position position="1"/>
    </location>
</feature>
<accession>A0A8S3DCC6</accession>